<dbReference type="RefSeq" id="WP_179390158.1">
    <property type="nucleotide sequence ID" value="NZ_JACBYQ010000002.1"/>
</dbReference>
<name>A0A7Y9LVS1_9MICC</name>
<feature type="chain" id="PRO_5030968607" description="DUF7507 domain-containing protein" evidence="2">
    <location>
        <begin position="44"/>
        <end position="420"/>
    </location>
</feature>
<dbReference type="AlphaFoldDB" id="A0A7Y9LVS1"/>
<dbReference type="Proteomes" id="UP000521748">
    <property type="component" value="Unassembled WGS sequence"/>
</dbReference>
<gene>
    <name evidence="4" type="ORF">FHU41_002758</name>
</gene>
<dbReference type="Pfam" id="PF24346">
    <property type="entry name" value="DUF7507"/>
    <property type="match status" value="1"/>
</dbReference>
<dbReference type="EMBL" id="JACBYQ010000002">
    <property type="protein sequence ID" value="NYE96508.1"/>
    <property type="molecule type" value="Genomic_DNA"/>
</dbReference>
<keyword evidence="1" id="KW-0812">Transmembrane</keyword>
<reference evidence="4 5" key="1">
    <citation type="submission" date="2020-07" db="EMBL/GenBank/DDBJ databases">
        <title>Sequencing the genomes of 1000 actinobacteria strains.</title>
        <authorList>
            <person name="Klenk H.-P."/>
        </authorList>
    </citation>
    <scope>NUCLEOTIDE SEQUENCE [LARGE SCALE GENOMIC DNA]</scope>
    <source>
        <strain evidence="4 5">DSM 102047</strain>
    </source>
</reference>
<comment type="caution">
    <text evidence="4">The sequence shown here is derived from an EMBL/GenBank/DDBJ whole genome shotgun (WGS) entry which is preliminary data.</text>
</comment>
<evidence type="ECO:0000256" key="1">
    <source>
        <dbReference type="SAM" id="Phobius"/>
    </source>
</evidence>
<feature type="domain" description="DUF7507" evidence="3">
    <location>
        <begin position="267"/>
        <end position="372"/>
    </location>
</feature>
<organism evidence="4 5">
    <name type="scientific">Psychromicrobium silvestre</name>
    <dbReference type="NCBI Taxonomy" id="1645614"/>
    <lineage>
        <taxon>Bacteria</taxon>
        <taxon>Bacillati</taxon>
        <taxon>Actinomycetota</taxon>
        <taxon>Actinomycetes</taxon>
        <taxon>Micrococcales</taxon>
        <taxon>Micrococcaceae</taxon>
        <taxon>Psychromicrobium</taxon>
    </lineage>
</organism>
<dbReference type="InterPro" id="IPR055354">
    <property type="entry name" value="DUF7507"/>
</dbReference>
<sequence>MSYFLYRRKAVRPKGLFRKAGLVLAALAVFVVGALVAVSPANAAQVPSSGAGGALTYPSGVTVTATTSGPDGISAPASADGFGTTDGYGYTASDWTPTVPDQSPAFMVSVPGSNTLCPDYGQCSGLGTITFTFSEPVLNPSMHIDELGSYTESSSCVNSVCTATKNDTATNLTLVTPGVTMAVASGTNLQIVGGNTIRTVTDTYDLSCSTVSAPPGCGTVTFTGLVTSLTFNIGSFTALHSGTAAQMHGWDVFPVTFTIPDAVPPSNPAISLVKSVAETALTSAGQVLHYSFLVTNTGDVTLAPVTVAETAFSGTGSAPAISCPAGAASLAAGASVTCTATYSVTQADIDAGSVTNTAVASGTPPTGSGVVSAPSTAVVPYTTLGSPLVDPLVGGGVLTVGLMVGAVILLVRRRRQAAEI</sequence>
<feature type="transmembrane region" description="Helical" evidence="1">
    <location>
        <begin position="392"/>
        <end position="411"/>
    </location>
</feature>
<proteinExistence type="predicted"/>
<keyword evidence="2" id="KW-0732">Signal</keyword>
<keyword evidence="1" id="KW-1133">Transmembrane helix</keyword>
<evidence type="ECO:0000259" key="3">
    <source>
        <dbReference type="Pfam" id="PF24346"/>
    </source>
</evidence>
<accession>A0A7Y9LVS1</accession>
<evidence type="ECO:0000313" key="5">
    <source>
        <dbReference type="Proteomes" id="UP000521748"/>
    </source>
</evidence>
<evidence type="ECO:0000313" key="4">
    <source>
        <dbReference type="EMBL" id="NYE96508.1"/>
    </source>
</evidence>
<keyword evidence="5" id="KW-1185">Reference proteome</keyword>
<evidence type="ECO:0000256" key="2">
    <source>
        <dbReference type="SAM" id="SignalP"/>
    </source>
</evidence>
<keyword evidence="1" id="KW-0472">Membrane</keyword>
<protein>
    <recommendedName>
        <fullName evidence="3">DUF7507 domain-containing protein</fullName>
    </recommendedName>
</protein>
<feature type="signal peptide" evidence="2">
    <location>
        <begin position="1"/>
        <end position="43"/>
    </location>
</feature>